<organism evidence="1 2">
    <name type="scientific">Effusibacillus consociatus</name>
    <dbReference type="NCBI Taxonomy" id="1117041"/>
    <lineage>
        <taxon>Bacteria</taxon>
        <taxon>Bacillati</taxon>
        <taxon>Bacillota</taxon>
        <taxon>Bacilli</taxon>
        <taxon>Bacillales</taxon>
        <taxon>Alicyclobacillaceae</taxon>
        <taxon>Effusibacillus</taxon>
    </lineage>
</organism>
<evidence type="ECO:0008006" key="3">
    <source>
        <dbReference type="Google" id="ProtNLM"/>
    </source>
</evidence>
<reference evidence="2" key="1">
    <citation type="journal article" date="2019" name="Int. J. Syst. Evol. Microbiol.">
        <title>The Global Catalogue of Microorganisms (GCM) 10K type strain sequencing project: providing services to taxonomists for standard genome sequencing and annotation.</title>
        <authorList>
            <consortium name="The Broad Institute Genomics Platform"/>
            <consortium name="The Broad Institute Genome Sequencing Center for Infectious Disease"/>
            <person name="Wu L."/>
            <person name="Ma J."/>
        </authorList>
    </citation>
    <scope>NUCLEOTIDE SEQUENCE [LARGE SCALE GENOMIC DNA]</scope>
    <source>
        <strain evidence="2">WYCCWR 12678</strain>
    </source>
</reference>
<dbReference type="Proteomes" id="UP001596002">
    <property type="component" value="Unassembled WGS sequence"/>
</dbReference>
<protein>
    <recommendedName>
        <fullName evidence="3">Peptidoglycan binding domain-containing protein</fullName>
    </recommendedName>
</protein>
<dbReference type="RefSeq" id="WP_380026963.1">
    <property type="nucleotide sequence ID" value="NZ_JBHSHC010000112.1"/>
</dbReference>
<evidence type="ECO:0000313" key="2">
    <source>
        <dbReference type="Proteomes" id="UP001596002"/>
    </source>
</evidence>
<dbReference type="EMBL" id="JBHSHC010000112">
    <property type="protein sequence ID" value="MFC4768986.1"/>
    <property type="molecule type" value="Genomic_DNA"/>
</dbReference>
<comment type="caution">
    <text evidence="1">The sequence shown here is derived from an EMBL/GenBank/DDBJ whole genome shotgun (WGS) entry which is preliminary data.</text>
</comment>
<gene>
    <name evidence="1" type="ORF">ACFO8Q_16740</name>
</gene>
<accession>A0ABV9Q3B5</accession>
<proteinExistence type="predicted"/>
<sequence>MSRIRLMPTLLFLTASLLLFFGGWILYRDYGLIRPLQKELIGTQQVNSVDVKLSGPQKTIEVSLNQVADLQTAYRSIKTKAGKILDQEVTIELKDKRTPELETLYQSYQPMIYEGLAKGSFTEMIEKLQARGQKDGLSRAAVTMDRENLYIQLEKGDHFLYEVISYRIGEPSQQQGVKSI</sequence>
<evidence type="ECO:0000313" key="1">
    <source>
        <dbReference type="EMBL" id="MFC4768986.1"/>
    </source>
</evidence>
<keyword evidence="2" id="KW-1185">Reference proteome</keyword>
<name>A0ABV9Q3B5_9BACL</name>